<proteinExistence type="predicted"/>
<evidence type="ECO:0000256" key="3">
    <source>
        <dbReference type="ARBA" id="ARBA00022771"/>
    </source>
</evidence>
<dbReference type="PROSITE" id="PS00107">
    <property type="entry name" value="PROTEIN_KINASE_ATP"/>
    <property type="match status" value="1"/>
</dbReference>
<sequence length="372" mass="42964">MDRNMEIPSYKDIKTPLNELGDINCCICKENMYEYGFNCLQCNSLFVCKHCEHTGAHSEHVLIRIKLKQVTNNASLIYEKTNPTYDNVALDEVPAPIDSRRSTGLDEDHDSYLIDPEQLNKRKKLGKGSFGEVFLATWVKSNGQNIDVAVKMLHQAQAVTEALQEIRNMQKLKNVNVVRLFGITIDPIQVTKNLVENTLGIDKEDEVIILYEIQPKLWFGQNTKTREFGQIHTERIKRISDASIVKEQVVTSVCNMDEENKISINDTHSYEIPKKSYKKVERVRVEATSLGRTNLLIQVDNICIVMYPRTEDIEELLKRNRIDCCIGCPTADVMLQLNNHFPQIEWVTWDMDFINILIQNKIHPNRIHFTEK</sequence>
<evidence type="ECO:0000256" key="4">
    <source>
        <dbReference type="ARBA" id="ARBA00022833"/>
    </source>
</evidence>
<dbReference type="PROSITE" id="PS50011">
    <property type="entry name" value="PROTEIN_KINASE_DOM"/>
    <property type="match status" value="1"/>
</dbReference>
<keyword evidence="1" id="KW-0479">Metal-binding</keyword>
<dbReference type="SMART" id="SM00219">
    <property type="entry name" value="TyrKc"/>
    <property type="match status" value="1"/>
</dbReference>
<evidence type="ECO:0000256" key="1">
    <source>
        <dbReference type="ARBA" id="ARBA00022723"/>
    </source>
</evidence>
<keyword evidence="8" id="KW-1185">Reference proteome</keyword>
<name>A0A914EF20_9BILA</name>
<evidence type="ECO:0000256" key="2">
    <source>
        <dbReference type="ARBA" id="ARBA00022741"/>
    </source>
</evidence>
<dbReference type="GO" id="GO:0004713">
    <property type="term" value="F:protein tyrosine kinase activity"/>
    <property type="evidence" value="ECO:0007669"/>
    <property type="project" value="InterPro"/>
</dbReference>
<feature type="binding site" evidence="6">
    <location>
        <position position="151"/>
    </location>
    <ligand>
        <name>ATP</name>
        <dbReference type="ChEBI" id="CHEBI:30616"/>
    </ligand>
</feature>
<dbReference type="SUPFAM" id="SSF56112">
    <property type="entry name" value="Protein kinase-like (PK-like)"/>
    <property type="match status" value="1"/>
</dbReference>
<evidence type="ECO:0000259" key="7">
    <source>
        <dbReference type="PROSITE" id="PS50011"/>
    </source>
</evidence>
<dbReference type="InterPro" id="IPR000433">
    <property type="entry name" value="Znf_ZZ"/>
</dbReference>
<evidence type="ECO:0000256" key="6">
    <source>
        <dbReference type="PROSITE-ProRule" id="PRU10141"/>
    </source>
</evidence>
<dbReference type="WBParaSite" id="ACRNAN_scaffold7333.g29958.t1">
    <property type="protein sequence ID" value="ACRNAN_scaffold7333.g29958.t1"/>
    <property type="gene ID" value="ACRNAN_scaffold7333.g29958"/>
</dbReference>
<dbReference type="InterPro" id="IPR011009">
    <property type="entry name" value="Kinase-like_dom_sf"/>
</dbReference>
<keyword evidence="2 6" id="KW-0547">Nucleotide-binding</keyword>
<dbReference type="InterPro" id="IPR050198">
    <property type="entry name" value="Non-receptor_tyrosine_kinases"/>
</dbReference>
<dbReference type="PANTHER" id="PTHR24418">
    <property type="entry name" value="TYROSINE-PROTEIN KINASE"/>
    <property type="match status" value="1"/>
</dbReference>
<dbReference type="Gene3D" id="3.30.200.20">
    <property type="entry name" value="Phosphorylase Kinase, domain 1"/>
    <property type="match status" value="1"/>
</dbReference>
<dbReference type="GO" id="GO:0008270">
    <property type="term" value="F:zinc ion binding"/>
    <property type="evidence" value="ECO:0007669"/>
    <property type="project" value="UniProtKB-KW"/>
</dbReference>
<feature type="domain" description="Protein kinase" evidence="7">
    <location>
        <begin position="119"/>
        <end position="372"/>
    </location>
</feature>
<dbReference type="SUPFAM" id="SSF57850">
    <property type="entry name" value="RING/U-box"/>
    <property type="match status" value="1"/>
</dbReference>
<evidence type="ECO:0000256" key="5">
    <source>
        <dbReference type="ARBA" id="ARBA00022840"/>
    </source>
</evidence>
<reference evidence="9" key="1">
    <citation type="submission" date="2022-11" db="UniProtKB">
        <authorList>
            <consortium name="WormBaseParasite"/>
        </authorList>
    </citation>
    <scope>IDENTIFICATION</scope>
</reference>
<keyword evidence="3" id="KW-0863">Zinc-finger</keyword>
<organism evidence="8 9">
    <name type="scientific">Acrobeloides nanus</name>
    <dbReference type="NCBI Taxonomy" id="290746"/>
    <lineage>
        <taxon>Eukaryota</taxon>
        <taxon>Metazoa</taxon>
        <taxon>Ecdysozoa</taxon>
        <taxon>Nematoda</taxon>
        <taxon>Chromadorea</taxon>
        <taxon>Rhabditida</taxon>
        <taxon>Tylenchina</taxon>
        <taxon>Cephalobomorpha</taxon>
        <taxon>Cephaloboidea</taxon>
        <taxon>Cephalobidae</taxon>
        <taxon>Acrobeloides</taxon>
    </lineage>
</organism>
<dbReference type="GO" id="GO:0005524">
    <property type="term" value="F:ATP binding"/>
    <property type="evidence" value="ECO:0007669"/>
    <property type="project" value="UniProtKB-UniRule"/>
</dbReference>
<evidence type="ECO:0000313" key="8">
    <source>
        <dbReference type="Proteomes" id="UP000887540"/>
    </source>
</evidence>
<dbReference type="PROSITE" id="PS01357">
    <property type="entry name" value="ZF_ZZ_1"/>
    <property type="match status" value="1"/>
</dbReference>
<dbReference type="InterPro" id="IPR000719">
    <property type="entry name" value="Prot_kinase_dom"/>
</dbReference>
<keyword evidence="4" id="KW-0862">Zinc</keyword>
<protein>
    <submittedName>
        <fullName evidence="9">Protein kinase domain-containing protein</fullName>
    </submittedName>
</protein>
<dbReference type="InterPro" id="IPR017441">
    <property type="entry name" value="Protein_kinase_ATP_BS"/>
</dbReference>
<dbReference type="Proteomes" id="UP000887540">
    <property type="component" value="Unplaced"/>
</dbReference>
<keyword evidence="5 6" id="KW-0067">ATP-binding</keyword>
<dbReference type="Pfam" id="PF07714">
    <property type="entry name" value="PK_Tyr_Ser-Thr"/>
    <property type="match status" value="1"/>
</dbReference>
<accession>A0A914EF20</accession>
<dbReference type="InterPro" id="IPR001245">
    <property type="entry name" value="Ser-Thr/Tyr_kinase_cat_dom"/>
</dbReference>
<dbReference type="AlphaFoldDB" id="A0A914EF20"/>
<dbReference type="InterPro" id="IPR020635">
    <property type="entry name" value="Tyr_kinase_cat_dom"/>
</dbReference>
<evidence type="ECO:0000313" key="9">
    <source>
        <dbReference type="WBParaSite" id="ACRNAN_scaffold7333.g29958.t1"/>
    </source>
</evidence>